<reference evidence="2 3" key="1">
    <citation type="submission" date="2023-08" db="EMBL/GenBank/DDBJ databases">
        <title>Black Yeasts Isolated from many extreme environments.</title>
        <authorList>
            <person name="Coleine C."/>
            <person name="Stajich J.E."/>
            <person name="Selbmann L."/>
        </authorList>
    </citation>
    <scope>NUCLEOTIDE SEQUENCE [LARGE SCALE GENOMIC DNA]</scope>
    <source>
        <strain evidence="2 3">CCFEE 5935</strain>
    </source>
</reference>
<dbReference type="Proteomes" id="UP001337655">
    <property type="component" value="Unassembled WGS sequence"/>
</dbReference>
<dbReference type="AlphaFoldDB" id="A0AAV9PHC2"/>
<dbReference type="GeneID" id="89924884"/>
<feature type="region of interest" description="Disordered" evidence="1">
    <location>
        <begin position="257"/>
        <end position="287"/>
    </location>
</feature>
<feature type="compositionally biased region" description="Acidic residues" evidence="1">
    <location>
        <begin position="275"/>
        <end position="287"/>
    </location>
</feature>
<name>A0AAV9PHC2_9PEZI</name>
<accession>A0AAV9PHC2</accession>
<organism evidence="2 3">
    <name type="scientific">Saxophila tyrrhenica</name>
    <dbReference type="NCBI Taxonomy" id="1690608"/>
    <lineage>
        <taxon>Eukaryota</taxon>
        <taxon>Fungi</taxon>
        <taxon>Dikarya</taxon>
        <taxon>Ascomycota</taxon>
        <taxon>Pezizomycotina</taxon>
        <taxon>Dothideomycetes</taxon>
        <taxon>Dothideomycetidae</taxon>
        <taxon>Mycosphaerellales</taxon>
        <taxon>Extremaceae</taxon>
        <taxon>Saxophila</taxon>
    </lineage>
</organism>
<evidence type="ECO:0000256" key="1">
    <source>
        <dbReference type="SAM" id="MobiDB-lite"/>
    </source>
</evidence>
<protein>
    <submittedName>
        <fullName evidence="2">Uncharacterized protein</fullName>
    </submittedName>
</protein>
<evidence type="ECO:0000313" key="2">
    <source>
        <dbReference type="EMBL" id="KAK5171901.1"/>
    </source>
</evidence>
<dbReference type="EMBL" id="JAVRRT010000005">
    <property type="protein sequence ID" value="KAK5171901.1"/>
    <property type="molecule type" value="Genomic_DNA"/>
</dbReference>
<proteinExistence type="predicted"/>
<feature type="region of interest" description="Disordered" evidence="1">
    <location>
        <begin position="1"/>
        <end position="20"/>
    </location>
</feature>
<comment type="caution">
    <text evidence="2">The sequence shown here is derived from an EMBL/GenBank/DDBJ whole genome shotgun (WGS) entry which is preliminary data.</text>
</comment>
<dbReference type="RefSeq" id="XP_064660745.1">
    <property type="nucleotide sequence ID" value="XM_064800794.1"/>
</dbReference>
<evidence type="ECO:0000313" key="3">
    <source>
        <dbReference type="Proteomes" id="UP001337655"/>
    </source>
</evidence>
<gene>
    <name evidence="2" type="ORF">LTR77_003538</name>
</gene>
<sequence>MSQPPQRPRHRPTTIPNTSSFFPRREIARNFPAKDMDKTPKSLKTSLRFQLAFVSIGRKLQASPIPSLWPTRLRIPEHPPVVRKGTAAALDHPGLLLPSRRAVRDTRAIPVDTLAIEALDDFTPNLCLDIRVPVHKLAAALISHVESQALLPGWSGQIVAVACMVFAYHALLHVHNSPADGKTFAFLAAFGIERDAARSGYNALWLFREELRDVVQFGGGRVEGLRLPRNRMGGTSVLVRREKMGLPYDLSHYQAQGRERRKEVGRSPLRQAEGCGDEEEGEDEDAVEMEELRELVGLFWAMKARVEPSEVPLPESPDGK</sequence>
<keyword evidence="3" id="KW-1185">Reference proteome</keyword>